<accession>A0A143PVF0</accession>
<dbReference type="STRING" id="1855912.LuPra_05839"/>
<evidence type="ECO:0000256" key="3">
    <source>
        <dbReference type="ARBA" id="ARBA00022692"/>
    </source>
</evidence>
<organism evidence="9 10">
    <name type="scientific">Luteitalea pratensis</name>
    <dbReference type="NCBI Taxonomy" id="1855912"/>
    <lineage>
        <taxon>Bacteria</taxon>
        <taxon>Pseudomonadati</taxon>
        <taxon>Acidobacteriota</taxon>
        <taxon>Vicinamibacteria</taxon>
        <taxon>Vicinamibacterales</taxon>
        <taxon>Vicinamibacteraceae</taxon>
        <taxon>Luteitalea</taxon>
    </lineage>
</organism>
<dbReference type="GO" id="GO:0005886">
    <property type="term" value="C:plasma membrane"/>
    <property type="evidence" value="ECO:0007669"/>
    <property type="project" value="UniProtKB-SubCell"/>
</dbReference>
<evidence type="ECO:0000313" key="9">
    <source>
        <dbReference type="EMBL" id="AMY12562.1"/>
    </source>
</evidence>
<evidence type="ECO:0000256" key="5">
    <source>
        <dbReference type="ARBA" id="ARBA00023136"/>
    </source>
</evidence>
<dbReference type="Pfam" id="PF01618">
    <property type="entry name" value="MotA_ExbB"/>
    <property type="match status" value="1"/>
</dbReference>
<evidence type="ECO:0000259" key="8">
    <source>
        <dbReference type="Pfam" id="PF01618"/>
    </source>
</evidence>
<dbReference type="RefSeq" id="WP_234800604.1">
    <property type="nucleotide sequence ID" value="NZ_CP015136.1"/>
</dbReference>
<sequence length="226" mass="24729">MGDLNLIHMWQQMGFVAKAVAYILFFMSFWSVGVFVERWYTFSQAQKQSKLYAPQVAKHLKEGRLKDAIALSQSKNFRYSHLAKVVLAGLQEYQFQSESGQQLTRDDLLDTVRRAIQRATALTGNDLKKGVSSLATIGSTAPFVGLLGTVVGVISAFQGIAATGSGGIGSVSAGISEALVETALGLVVAIPAVWFYNYLTGRLEYFNVEMDNSSSEMVDYFVKKSN</sequence>
<dbReference type="AlphaFoldDB" id="A0A143PVF0"/>
<feature type="transmembrane region" description="Helical" evidence="7">
    <location>
        <begin position="134"/>
        <end position="158"/>
    </location>
</feature>
<evidence type="ECO:0000256" key="6">
    <source>
        <dbReference type="RuleBase" id="RU004057"/>
    </source>
</evidence>
<evidence type="ECO:0000256" key="7">
    <source>
        <dbReference type="SAM" id="Phobius"/>
    </source>
</evidence>
<feature type="transmembrane region" description="Helical" evidence="7">
    <location>
        <begin position="20"/>
        <end position="40"/>
    </location>
</feature>
<reference evidence="10" key="2">
    <citation type="submission" date="2016-04" db="EMBL/GenBank/DDBJ databases">
        <title>First Complete Genome Sequence of a Subdivision 6 Acidobacterium.</title>
        <authorList>
            <person name="Huang S."/>
            <person name="Vieira S."/>
            <person name="Bunk B."/>
            <person name="Riedel T."/>
            <person name="Sproeer C."/>
            <person name="Overmann J."/>
        </authorList>
    </citation>
    <scope>NUCLEOTIDE SEQUENCE [LARGE SCALE GENOMIC DNA]</scope>
    <source>
        <strain evidence="10">DSM 100886 HEG_-6_39</strain>
    </source>
</reference>
<comment type="similarity">
    <text evidence="6">Belongs to the exbB/tolQ family.</text>
</comment>
<dbReference type="GO" id="GO:0017038">
    <property type="term" value="P:protein import"/>
    <property type="evidence" value="ECO:0007669"/>
    <property type="project" value="TreeGrafter"/>
</dbReference>
<keyword evidence="4 7" id="KW-1133">Transmembrane helix</keyword>
<dbReference type="PANTHER" id="PTHR30625:SF3">
    <property type="entry name" value="TOL-PAL SYSTEM PROTEIN TOLQ"/>
    <property type="match status" value="1"/>
</dbReference>
<dbReference type="KEGG" id="abac:LuPra_05839"/>
<evidence type="ECO:0000256" key="2">
    <source>
        <dbReference type="ARBA" id="ARBA00022475"/>
    </source>
</evidence>
<protein>
    <submittedName>
        <fullName evidence="9">Biopolymer transport protein ExbB</fullName>
    </submittedName>
</protein>
<dbReference type="Proteomes" id="UP000076079">
    <property type="component" value="Chromosome"/>
</dbReference>
<feature type="domain" description="MotA/TolQ/ExbB proton channel" evidence="8">
    <location>
        <begin position="83"/>
        <end position="210"/>
    </location>
</feature>
<feature type="transmembrane region" description="Helical" evidence="7">
    <location>
        <begin position="178"/>
        <end position="199"/>
    </location>
</feature>
<evidence type="ECO:0000256" key="1">
    <source>
        <dbReference type="ARBA" id="ARBA00004651"/>
    </source>
</evidence>
<dbReference type="PANTHER" id="PTHR30625">
    <property type="entry name" value="PROTEIN TOLQ"/>
    <property type="match status" value="1"/>
</dbReference>
<name>A0A143PVF0_LUTPR</name>
<keyword evidence="6" id="KW-0813">Transport</keyword>
<comment type="subcellular location">
    <subcellularLocation>
        <location evidence="1">Cell membrane</location>
        <topology evidence="1">Multi-pass membrane protein</topology>
    </subcellularLocation>
    <subcellularLocation>
        <location evidence="6">Membrane</location>
        <topology evidence="6">Multi-pass membrane protein</topology>
    </subcellularLocation>
</comment>
<keyword evidence="5 7" id="KW-0472">Membrane</keyword>
<keyword evidence="3 7" id="KW-0812">Transmembrane</keyword>
<evidence type="ECO:0000313" key="10">
    <source>
        <dbReference type="Proteomes" id="UP000076079"/>
    </source>
</evidence>
<reference evidence="9 10" key="1">
    <citation type="journal article" date="2016" name="Genome Announc.">
        <title>First Complete Genome Sequence of a Subdivision 6 Acidobacterium Strain.</title>
        <authorList>
            <person name="Huang S."/>
            <person name="Vieira S."/>
            <person name="Bunk B."/>
            <person name="Riedel T."/>
            <person name="Sproer C."/>
            <person name="Overmann J."/>
        </authorList>
    </citation>
    <scope>NUCLEOTIDE SEQUENCE [LARGE SCALE GENOMIC DNA]</scope>
    <source>
        <strain evidence="10">DSM 100886 HEG_-6_39</strain>
    </source>
</reference>
<dbReference type="EMBL" id="CP015136">
    <property type="protein sequence ID" value="AMY12562.1"/>
    <property type="molecule type" value="Genomic_DNA"/>
</dbReference>
<proteinExistence type="inferred from homology"/>
<dbReference type="PATRIC" id="fig|1813736.3.peg.6141"/>
<keyword evidence="10" id="KW-1185">Reference proteome</keyword>
<dbReference type="InterPro" id="IPR002898">
    <property type="entry name" value="MotA_ExbB_proton_chnl"/>
</dbReference>
<keyword evidence="6" id="KW-0653">Protein transport</keyword>
<dbReference type="InterPro" id="IPR050790">
    <property type="entry name" value="ExbB/TolQ_transport"/>
</dbReference>
<keyword evidence="2" id="KW-1003">Cell membrane</keyword>
<gene>
    <name evidence="9" type="primary">exbB_2</name>
    <name evidence="9" type="ORF">LuPra_05839</name>
</gene>
<evidence type="ECO:0000256" key="4">
    <source>
        <dbReference type="ARBA" id="ARBA00022989"/>
    </source>
</evidence>